<gene>
    <name evidence="1" type="ORF">GQS40_05460</name>
</gene>
<name>A0A6L7ACC8_LEULA</name>
<evidence type="ECO:0000313" key="1">
    <source>
        <dbReference type="EMBL" id="MWN21123.1"/>
    </source>
</evidence>
<accession>A0A6L7ACC8</accession>
<comment type="caution">
    <text evidence="1">The sequence shown here is derived from an EMBL/GenBank/DDBJ whole genome shotgun (WGS) entry which is preliminary data.</text>
</comment>
<evidence type="ECO:0000313" key="2">
    <source>
        <dbReference type="Proteomes" id="UP000478636"/>
    </source>
</evidence>
<proteinExistence type="predicted"/>
<dbReference type="RefSeq" id="WP_029509423.1">
    <property type="nucleotide sequence ID" value="NZ_DAITWI010000001.1"/>
</dbReference>
<organism evidence="1 2">
    <name type="scientific">Leuconostoc lactis</name>
    <dbReference type="NCBI Taxonomy" id="1246"/>
    <lineage>
        <taxon>Bacteria</taxon>
        <taxon>Bacillati</taxon>
        <taxon>Bacillota</taxon>
        <taxon>Bacilli</taxon>
        <taxon>Lactobacillales</taxon>
        <taxon>Lactobacillaceae</taxon>
        <taxon>Leuconostoc</taxon>
    </lineage>
</organism>
<dbReference type="AlphaFoldDB" id="A0A6L7ACC8"/>
<dbReference type="Proteomes" id="UP000478636">
    <property type="component" value="Unassembled WGS sequence"/>
</dbReference>
<dbReference type="EMBL" id="WSZI01000013">
    <property type="protein sequence ID" value="MWN21123.1"/>
    <property type="molecule type" value="Genomic_DNA"/>
</dbReference>
<protein>
    <submittedName>
        <fullName evidence="1">Uncharacterized protein</fullName>
    </submittedName>
</protein>
<sequence>MIASIQQDKALSAAINAYLHAPTLDNKAHLEKMLIRYDVLAGFTLSTTNHGKKGVIQLKQGVSINDALINSIHQLVIAAQQKMTIAELTAGNVARFF</sequence>
<reference evidence="1 2" key="1">
    <citation type="submission" date="2019-12" db="EMBL/GenBank/DDBJ databases">
        <title>Complete genome sequence of Leuconostoc lactis strain AVN1 provides insights into metabolic potential.</title>
        <authorList>
            <person name="Besrour N."/>
            <person name="Najjari A."/>
            <person name="Fhoula I."/>
            <person name="Jaballah S."/>
            <person name="Klibi N."/>
            <person name="Ouzari H.I."/>
        </authorList>
    </citation>
    <scope>NUCLEOTIDE SEQUENCE [LARGE SCALE GENOMIC DNA]</scope>
    <source>
        <strain evidence="1 2">AVN1</strain>
    </source>
</reference>